<gene>
    <name evidence="2" type="ORF">BN1080_02144</name>
</gene>
<feature type="transmembrane region" description="Helical" evidence="1">
    <location>
        <begin position="52"/>
        <end position="71"/>
    </location>
</feature>
<keyword evidence="1" id="KW-0812">Transmembrane</keyword>
<accession>A0A098EN29</accession>
<evidence type="ECO:0000313" key="3">
    <source>
        <dbReference type="Proteomes" id="UP000043699"/>
    </source>
</evidence>
<organism evidence="2 3">
    <name type="scientific">Planococcus massiliensis</name>
    <dbReference type="NCBI Taxonomy" id="1499687"/>
    <lineage>
        <taxon>Bacteria</taxon>
        <taxon>Bacillati</taxon>
        <taxon>Bacillota</taxon>
        <taxon>Bacilli</taxon>
        <taxon>Bacillales</taxon>
        <taxon>Caryophanaceae</taxon>
        <taxon>Planococcus</taxon>
    </lineage>
</organism>
<evidence type="ECO:0008006" key="4">
    <source>
        <dbReference type="Google" id="ProtNLM"/>
    </source>
</evidence>
<dbReference type="EMBL" id="CCXS01000001">
    <property type="protein sequence ID" value="CEG23197.1"/>
    <property type="molecule type" value="Genomic_DNA"/>
</dbReference>
<protein>
    <recommendedName>
        <fullName evidence="4">DUF2178 domain-containing protein</fullName>
    </recommendedName>
</protein>
<feature type="transmembrane region" description="Helical" evidence="1">
    <location>
        <begin position="113"/>
        <end position="131"/>
    </location>
</feature>
<dbReference type="OrthoDB" id="2426546at2"/>
<keyword evidence="1" id="KW-0472">Membrane</keyword>
<evidence type="ECO:0000313" key="2">
    <source>
        <dbReference type="EMBL" id="CEG23197.1"/>
    </source>
</evidence>
<keyword evidence="1" id="KW-1133">Transmembrane helix</keyword>
<name>A0A098EN29_9BACL</name>
<dbReference type="STRING" id="1499687.BN1080_02144"/>
<dbReference type="AlphaFoldDB" id="A0A098EN29"/>
<feature type="transmembrane region" description="Helical" evidence="1">
    <location>
        <begin position="137"/>
        <end position="155"/>
    </location>
</feature>
<feature type="transmembrane region" description="Helical" evidence="1">
    <location>
        <begin position="12"/>
        <end position="32"/>
    </location>
</feature>
<evidence type="ECO:0000256" key="1">
    <source>
        <dbReference type="SAM" id="Phobius"/>
    </source>
</evidence>
<sequence length="166" mass="19337">MKNDFRLNYPLWMMAFILLLGVLAFGLNSPITEFVNTEKETSFTIKLEALEGFIVFFSIIIYFAMLVIFMVRLKKHNKENPTQKISPLAIRPPEYLEQDEGMTYITRKAVQKVYSFITLALPLLATLVIFLPVPKLLIIYGILAIAFGQYLIYYLEVRKHFKEETE</sequence>
<reference evidence="2 3" key="1">
    <citation type="submission" date="2014-09" db="EMBL/GenBank/DDBJ databases">
        <authorList>
            <person name="Urmite Genomes Urmite Genomes"/>
        </authorList>
    </citation>
    <scope>NUCLEOTIDE SEQUENCE [LARGE SCALE GENOMIC DNA]</scope>
    <source>
        <strain evidence="2 3">ES2</strain>
    </source>
</reference>
<keyword evidence="3" id="KW-1185">Reference proteome</keyword>
<proteinExistence type="predicted"/>
<dbReference type="Proteomes" id="UP000043699">
    <property type="component" value="Unassembled WGS sequence"/>
</dbReference>
<dbReference type="RefSeq" id="WP_052651981.1">
    <property type="nucleotide sequence ID" value="NZ_CCXS01000001.1"/>
</dbReference>